<evidence type="ECO:0008006" key="4">
    <source>
        <dbReference type="Google" id="ProtNLM"/>
    </source>
</evidence>
<dbReference type="AlphaFoldDB" id="A0A081QBD7"/>
<keyword evidence="1" id="KW-1133">Transmembrane helix</keyword>
<dbReference type="EMBL" id="JPFW01000008">
    <property type="protein sequence ID" value="KEQ40260.1"/>
    <property type="molecule type" value="Genomic_DNA"/>
</dbReference>
<keyword evidence="1" id="KW-0472">Membrane</keyword>
<evidence type="ECO:0000256" key="1">
    <source>
        <dbReference type="SAM" id="Phobius"/>
    </source>
</evidence>
<dbReference type="OrthoDB" id="2232663at2"/>
<proteinExistence type="predicted"/>
<evidence type="ECO:0000313" key="2">
    <source>
        <dbReference type="EMBL" id="KEQ40260.1"/>
    </source>
</evidence>
<comment type="caution">
    <text evidence="2">The sequence shown here is derived from an EMBL/GenBank/DDBJ whole genome shotgun (WGS) entry which is preliminary data.</text>
</comment>
<dbReference type="InterPro" id="IPR031616">
    <property type="entry name" value="BsrE-like"/>
</dbReference>
<reference evidence="2 3" key="1">
    <citation type="submission" date="2014-05" db="EMBL/GenBank/DDBJ databases">
        <authorList>
            <person name="Daugherty S.C."/>
            <person name="Tallon L.J."/>
            <person name="Sadzewicz L."/>
            <person name="Kilian M."/>
            <person name="Tettelin H."/>
        </authorList>
    </citation>
    <scope>NUCLEOTIDE SEQUENCE [LARGE SCALE GENOMIC DNA]</scope>
    <source>
        <strain evidence="2 3">SK642</strain>
    </source>
</reference>
<sequence length="49" mass="5666">MNLIFEEYLVESSNQICPPFEALTLMFVAGNFVITLLKFILELVKETKK</sequence>
<keyword evidence="1" id="KW-0812">Transmembrane</keyword>
<accession>A0A081QBD7</accession>
<dbReference type="Pfam" id="PF16935">
    <property type="entry name" value="Hol_Tox"/>
    <property type="match status" value="1"/>
</dbReference>
<feature type="transmembrane region" description="Helical" evidence="1">
    <location>
        <begin position="20"/>
        <end position="41"/>
    </location>
</feature>
<dbReference type="Proteomes" id="UP000028030">
    <property type="component" value="Unassembled WGS sequence"/>
</dbReference>
<protein>
    <recommendedName>
        <fullName evidence="4">Holin-like toxin</fullName>
    </recommendedName>
</protein>
<dbReference type="PATRIC" id="fig|28037.97.peg.1456"/>
<evidence type="ECO:0000313" key="3">
    <source>
        <dbReference type="Proteomes" id="UP000028030"/>
    </source>
</evidence>
<organism evidence="2 3">
    <name type="scientific">Streptococcus mitis</name>
    <dbReference type="NCBI Taxonomy" id="28037"/>
    <lineage>
        <taxon>Bacteria</taxon>
        <taxon>Bacillati</taxon>
        <taxon>Bacillota</taxon>
        <taxon>Bacilli</taxon>
        <taxon>Lactobacillales</taxon>
        <taxon>Streptococcaceae</taxon>
        <taxon>Streptococcus</taxon>
        <taxon>Streptococcus mitis group</taxon>
    </lineage>
</organism>
<name>A0A081QBD7_STRMT</name>
<gene>
    <name evidence="2" type="ORF">SK642_1518</name>
</gene>